<proteinExistence type="predicted"/>
<dbReference type="Gene3D" id="1.10.8.60">
    <property type="match status" value="1"/>
</dbReference>
<name>A0A3Q9R1U2_9TRAC</name>
<keyword evidence="2" id="KW-0472">Membrane</keyword>
<gene>
    <name evidence="4" type="primary">ycf2</name>
</gene>
<dbReference type="InterPro" id="IPR027417">
    <property type="entry name" value="P-loop_NTPase"/>
</dbReference>
<feature type="region of interest" description="Disordered" evidence="1">
    <location>
        <begin position="1993"/>
        <end position="2028"/>
    </location>
</feature>
<accession>A0A3Q9R1U2</accession>
<reference evidence="4" key="1">
    <citation type="journal article" date="2018" name="New Phytol.">
        <title>Lycophyte plastid genomics: extreme variation in GC, gene and intron content and multiple inversions between a direct and inverted orientation of the rRNA repeat.</title>
        <authorList>
            <person name="Mower J.P."/>
            <person name="Ma P.F."/>
            <person name="Grewe F."/>
            <person name="Taylor A."/>
            <person name="Michael T.P."/>
            <person name="VanBuren R."/>
            <person name="Qiu Y.L."/>
        </authorList>
    </citation>
    <scope>NUCLEOTIDE SEQUENCE</scope>
</reference>
<keyword evidence="2" id="KW-0812">Transmembrane</keyword>
<dbReference type="Gene3D" id="3.40.50.300">
    <property type="entry name" value="P-loop containing nucleotide triphosphate hydrolases"/>
    <property type="match status" value="1"/>
</dbReference>
<feature type="domain" description="ATPase AAA-type core" evidence="3">
    <location>
        <begin position="1452"/>
        <end position="1546"/>
    </location>
</feature>
<evidence type="ECO:0000313" key="4">
    <source>
        <dbReference type="EMBL" id="AZU95596.1"/>
    </source>
</evidence>
<organism evidence="4">
    <name type="scientific">Isoetes malinverniana</name>
    <dbReference type="NCBI Taxonomy" id="187475"/>
    <lineage>
        <taxon>Eukaryota</taxon>
        <taxon>Viridiplantae</taxon>
        <taxon>Streptophyta</taxon>
        <taxon>Embryophyta</taxon>
        <taxon>Tracheophyta</taxon>
        <taxon>Lycopodiopsida</taxon>
        <taxon>Isoetales</taxon>
        <taxon>Isoetaceae</taxon>
        <taxon>Isoetes</taxon>
    </lineage>
</organism>
<dbReference type="RefSeq" id="YP_009555567.1">
    <property type="nucleotide sequence ID" value="NC_040924.1"/>
</dbReference>
<feature type="transmembrane region" description="Helical" evidence="2">
    <location>
        <begin position="1195"/>
        <end position="1218"/>
    </location>
</feature>
<evidence type="ECO:0000259" key="3">
    <source>
        <dbReference type="Pfam" id="PF00004"/>
    </source>
</evidence>
<geneLocation type="plastid" evidence="4"/>
<dbReference type="GO" id="GO:0016887">
    <property type="term" value="F:ATP hydrolysis activity"/>
    <property type="evidence" value="ECO:0007669"/>
    <property type="project" value="InterPro"/>
</dbReference>
<dbReference type="EMBL" id="MH549640">
    <property type="protein sequence ID" value="AZU95596.1"/>
    <property type="molecule type" value="Genomic_DNA"/>
</dbReference>
<dbReference type="GO" id="GO:0005524">
    <property type="term" value="F:ATP binding"/>
    <property type="evidence" value="ECO:0007669"/>
    <property type="project" value="InterPro"/>
</dbReference>
<dbReference type="SUPFAM" id="SSF52540">
    <property type="entry name" value="P-loop containing nucleoside triphosphate hydrolases"/>
    <property type="match status" value="1"/>
</dbReference>
<keyword evidence="4" id="KW-0934">Plastid</keyword>
<dbReference type="Pfam" id="PF00004">
    <property type="entry name" value="AAA"/>
    <property type="match status" value="1"/>
</dbReference>
<dbReference type="InterPro" id="IPR003959">
    <property type="entry name" value="ATPase_AAA_core"/>
</dbReference>
<evidence type="ECO:0000256" key="2">
    <source>
        <dbReference type="SAM" id="Phobius"/>
    </source>
</evidence>
<sequence length="2151" mass="257725">MNGKKPKYKQKQLKPKGFYFLLEPQQDPCWEPQQDPRWEHKYLLNRYLLNLWTKWNLGLLTEIFSNREHKLFDFLFIICSNSSHRIHIFNLVLLFISLIFPYRSSKKSVVETNYLHLSKRVSVTRMNHSKCERGMQGESNTLKKKYACKKDNKRDNRIISEEDKAAINKEKKDFNIFSSKKGYADFQIYFTLNSTENKYLDCGKNLSEWLFQGEYINHERINEQLINNSAIRRYFPSVLTGTEQDKIELNSFSKFYLSISQESFAKDIEYVINNLFPEEREILIENFPKSIRYAFLDILLIEKLDIDFYSTKRSIKNIKSSEFFGYSMRSDDNNRIVDVWNIRKSQNICLNHLVLLDAGPKITRRNKCDINILDLIISVNRSTCWNILYPFRSSREDNEQYINIFYNFFRSESLVTIIDRFVLLITEPEPNEFRDHSYKKLIFHVNHIMEEFYNEIYILLSLSSNDKNKLNDRNSFFFSCISPNKGITGENNENLPWIIREKLIKTPFRESLERSHIADRETKKLIKNEIHIHFKELLNRSYLIKKSYFLLKNQIYVLCIENEGLSNVARNTINRYLFNWRGTGKKCFNYSKVYKGNKYVNWNADVCEWSDKTGNLTEFLKNFVSSKNNFFGIVYNEMRSFINENSSGRYVKLNNNYFKFFLIRENFIKVFEFLIYKFKDFFYTLSSLSNFIDTRSIYSKRNVLDNRELEFEFLIDEKSIAPSSPNGISVDQFIIDVFHNELNNDIDCIEPLDNTNFSIFKNQDNLNPAKLFNESSLRTYFRGANTLEFSDYLNNLQLDPNKRWSFFFLRNTKKNPIRNYDLTYEQLLNILPIYIYPSFIVEIISFLSEKEIFSIIQSQISEISSPEYPKRGCDQIFAFVYNLYKLNSLTETNSFIRGKINIDFIRNFPIIVPLTEKQIVNFEITYYYQPILATKEFDIFLGKRTLNPKLSLIQKKSYENNVLSEIFGGIRNRNDGMLYRIKELFGRDSLMEDSRNGIENEVMDRERTNLNFFNSFGENEIISLSFFSPHLKELVREMKMYVISQKDDISKGYKLLEPYMLWFFTREWWEYFYNIFFAKAFSRILLNSNNHILHTEDVGKIRIEIGIGDQPNKPLFNFKFRRPLINIDCWNDEYLIIGLFILVLLLSENSDHIDLWRRFGIFEYLTDCLEKYHLDAFMYPHLDTMYHHSKYLHPWVLYYSTFFHWLFYYLILFHHLIFPHRIFHYLFSRRNKFIYIYNFIRIRIRNFHYILMNINYFWKEINEYLSTNEKIKIWLNNNENPDPFSIEKELLIRSLITEKNVFQYGSNTTYRNSLNNYFGYQITNKEGLYYLVYLAESYKKDLMNYPLNQFDSAESWVFLAFRQRMTSLNLKSRMISTSFELGLSLSKGILLISTTETEIERSSYLIEDLAVDSCVSLIQISMGYLYKEDYSHRCDHYIIENEMTLFMRILCRLISILEAVKKMSPSIIWIKNIHEVNDIIVQTQLEPCKPSVEVLSLQLHLLLISFTEIANNTYSSMIVIGSTHLPERMDPSLICPNRLDKLINVRMLSISKRQKGFPIPLRSKFSSHLENIDWSFLNEFGYGTFSYYALRDLKSIANEFLLFGISRDEWVFCNNKIRAFFYGQIIPNDVFYKAFFDRFFNCEKYIDISQNYEKHLYRVGKAIENIVIRSIKTSPLCEGKFTDIFLKTNFEDLFKYLESSITENTIKEFTILSYILGCLAGLVARDSWFISEDKEENSIFFEDEYENSFDIACSFSENLLVEFPWLETHQDNSINNEINNKVRFASHPETRVPMIIMQMQKFYTFSYRRAVRRYGMATDTAFTFNKRRLDFFCDNLYWIGIPDKFFQFESEIAALYGYGKNITKPLFCFKSIFYYPFRYGYKRFSYEESLKILEIIESQMEEVLFKEQSVIFEIPPSTKYQLSYEPLLFMRKRFVWDPTDLSIFEKNPPVLFSLPEFFVDKETIKQLYIIYEEKLKVLKVRRDFRDFSIYYKEEEEEEEEDEENFKDENEDEEEEEDKENLKDEDEEINSKSKLENKFERNFGVLLEYVYGKNSEILYEPWLIESSSKNNSFFIRLESLNNYEEWLDVNSSLYTFIHSTLFESYKYLSNLFISNRMSLNNIMKMLLKDRNIFQKEIETLLKKKFSISNPEK</sequence>
<keyword evidence="2" id="KW-1133">Transmembrane helix</keyword>
<feature type="compositionally biased region" description="Acidic residues" evidence="1">
    <location>
        <begin position="1993"/>
        <end position="2027"/>
    </location>
</feature>
<evidence type="ECO:0000256" key="1">
    <source>
        <dbReference type="SAM" id="MobiDB-lite"/>
    </source>
</evidence>
<protein>
    <submittedName>
        <fullName evidence="4">Hypothetical chloroplast RF2</fullName>
    </submittedName>
</protein>
<dbReference type="GeneID" id="39109460"/>
<feature type="transmembrane region" description="Helical" evidence="2">
    <location>
        <begin position="1129"/>
        <end position="1147"/>
    </location>
</feature>